<evidence type="ECO:0000256" key="1">
    <source>
        <dbReference type="SAM" id="MobiDB-lite"/>
    </source>
</evidence>
<reference evidence="2 3" key="1">
    <citation type="journal article" date="2020" name="Mol. Plant">
        <title>The Chromosome-Based Rubber Tree Genome Provides New Insights into Spurge Genome Evolution and Rubber Biosynthesis.</title>
        <authorList>
            <person name="Liu J."/>
            <person name="Shi C."/>
            <person name="Shi C.C."/>
            <person name="Li W."/>
            <person name="Zhang Q.J."/>
            <person name="Zhang Y."/>
            <person name="Li K."/>
            <person name="Lu H.F."/>
            <person name="Shi C."/>
            <person name="Zhu S.T."/>
            <person name="Xiao Z.Y."/>
            <person name="Nan H."/>
            <person name="Yue Y."/>
            <person name="Zhu X.G."/>
            <person name="Wu Y."/>
            <person name="Hong X.N."/>
            <person name="Fan G.Y."/>
            <person name="Tong Y."/>
            <person name="Zhang D."/>
            <person name="Mao C.L."/>
            <person name="Liu Y.L."/>
            <person name="Hao S.J."/>
            <person name="Liu W.Q."/>
            <person name="Lv M.Q."/>
            <person name="Zhang H.B."/>
            <person name="Liu Y."/>
            <person name="Hu-Tang G.R."/>
            <person name="Wang J.P."/>
            <person name="Wang J.H."/>
            <person name="Sun Y.H."/>
            <person name="Ni S.B."/>
            <person name="Chen W.B."/>
            <person name="Zhang X.C."/>
            <person name="Jiao Y.N."/>
            <person name="Eichler E.E."/>
            <person name="Li G.H."/>
            <person name="Liu X."/>
            <person name="Gao L.Z."/>
        </authorList>
    </citation>
    <scope>NUCLEOTIDE SEQUENCE [LARGE SCALE GENOMIC DNA]</scope>
    <source>
        <strain evidence="3">cv. GT1</strain>
        <tissue evidence="2">Leaf</tissue>
    </source>
</reference>
<dbReference type="AlphaFoldDB" id="A0A6A6N8J6"/>
<accession>A0A6A6N8J6</accession>
<proteinExistence type="predicted"/>
<organism evidence="2 3">
    <name type="scientific">Hevea brasiliensis</name>
    <name type="common">Para rubber tree</name>
    <name type="synonym">Siphonia brasiliensis</name>
    <dbReference type="NCBI Taxonomy" id="3981"/>
    <lineage>
        <taxon>Eukaryota</taxon>
        <taxon>Viridiplantae</taxon>
        <taxon>Streptophyta</taxon>
        <taxon>Embryophyta</taxon>
        <taxon>Tracheophyta</taxon>
        <taxon>Spermatophyta</taxon>
        <taxon>Magnoliopsida</taxon>
        <taxon>eudicotyledons</taxon>
        <taxon>Gunneridae</taxon>
        <taxon>Pentapetalae</taxon>
        <taxon>rosids</taxon>
        <taxon>fabids</taxon>
        <taxon>Malpighiales</taxon>
        <taxon>Euphorbiaceae</taxon>
        <taxon>Crotonoideae</taxon>
        <taxon>Micrandreae</taxon>
        <taxon>Hevea</taxon>
    </lineage>
</organism>
<comment type="caution">
    <text evidence="2">The sequence shown here is derived from an EMBL/GenBank/DDBJ whole genome shotgun (WGS) entry which is preliminary data.</text>
</comment>
<keyword evidence="3" id="KW-1185">Reference proteome</keyword>
<protein>
    <submittedName>
        <fullName evidence="2">Uncharacterized protein</fullName>
    </submittedName>
</protein>
<evidence type="ECO:0000313" key="3">
    <source>
        <dbReference type="Proteomes" id="UP000467840"/>
    </source>
</evidence>
<feature type="region of interest" description="Disordered" evidence="1">
    <location>
        <begin position="78"/>
        <end position="107"/>
    </location>
</feature>
<gene>
    <name evidence="2" type="ORF">GH714_031008</name>
</gene>
<sequence length="165" mass="17918">MNSLQKSTLEARSSLLRKVDPHMQKKSQLGYASILLLTDSSSASPRTIAVDVKKTQFNVLKVGECVSNGDFLRSYCPSHSSKKHSAVKDSSSNKEDDTRQASMSSEIGLSNAYKVNEGLEKSCALAHSLDQQAAFDDLTHLGDHQLHVSPIGGDNCDDNSCSYQP</sequence>
<name>A0A6A6N8J6_HEVBR</name>
<evidence type="ECO:0000313" key="2">
    <source>
        <dbReference type="EMBL" id="KAF2320813.1"/>
    </source>
</evidence>
<dbReference type="Proteomes" id="UP000467840">
    <property type="component" value="Chromosome 10"/>
</dbReference>
<dbReference type="EMBL" id="JAAGAX010000003">
    <property type="protein sequence ID" value="KAF2320813.1"/>
    <property type="molecule type" value="Genomic_DNA"/>
</dbReference>